<keyword evidence="4" id="KW-0411">Iron-sulfur</keyword>
<keyword evidence="2" id="KW-0479">Metal-binding</keyword>
<dbReference type="InterPro" id="IPR006311">
    <property type="entry name" value="TAT_signal"/>
</dbReference>
<dbReference type="GO" id="GO:0051539">
    <property type="term" value="F:4 iron, 4 sulfur cluster binding"/>
    <property type="evidence" value="ECO:0007669"/>
    <property type="project" value="UniProtKB-KW"/>
</dbReference>
<feature type="domain" description="4Fe-4S ferredoxin-type" evidence="6">
    <location>
        <begin position="138"/>
        <end position="169"/>
    </location>
</feature>
<evidence type="ECO:0000259" key="6">
    <source>
        <dbReference type="PROSITE" id="PS51379"/>
    </source>
</evidence>
<evidence type="ECO:0000256" key="4">
    <source>
        <dbReference type="ARBA" id="ARBA00023014"/>
    </source>
</evidence>
<dbReference type="PROSITE" id="PS51318">
    <property type="entry name" value="TAT"/>
    <property type="match status" value="1"/>
</dbReference>
<dbReference type="PROSITE" id="PS00198">
    <property type="entry name" value="4FE4S_FER_1"/>
    <property type="match status" value="1"/>
</dbReference>
<dbReference type="GO" id="GO:0046872">
    <property type="term" value="F:metal ion binding"/>
    <property type="evidence" value="ECO:0007669"/>
    <property type="project" value="UniProtKB-KW"/>
</dbReference>
<dbReference type="PANTHER" id="PTHR43177:SF3">
    <property type="entry name" value="PROTEIN NRFC HOMOLOG"/>
    <property type="match status" value="1"/>
</dbReference>
<dbReference type="Pfam" id="PF13247">
    <property type="entry name" value="Fer4_11"/>
    <property type="match status" value="2"/>
</dbReference>
<accession>A0A644UEC4</accession>
<comment type="caution">
    <text evidence="7">The sequence shown here is derived from an EMBL/GenBank/DDBJ whole genome shotgun (WGS) entry which is preliminary data.</text>
</comment>
<evidence type="ECO:0000256" key="2">
    <source>
        <dbReference type="ARBA" id="ARBA00022723"/>
    </source>
</evidence>
<dbReference type="Gene3D" id="3.30.70.20">
    <property type="match status" value="3"/>
</dbReference>
<dbReference type="PANTHER" id="PTHR43177">
    <property type="entry name" value="PROTEIN NRFC"/>
    <property type="match status" value="1"/>
</dbReference>
<evidence type="ECO:0000256" key="5">
    <source>
        <dbReference type="SAM" id="MobiDB-lite"/>
    </source>
</evidence>
<reference evidence="7" key="1">
    <citation type="submission" date="2019-08" db="EMBL/GenBank/DDBJ databases">
        <authorList>
            <person name="Kucharzyk K."/>
            <person name="Murdoch R.W."/>
            <person name="Higgins S."/>
            <person name="Loffler F."/>
        </authorList>
    </citation>
    <scope>NUCLEOTIDE SEQUENCE</scope>
</reference>
<dbReference type="InterPro" id="IPR017896">
    <property type="entry name" value="4Fe4S_Fe-S-bd"/>
</dbReference>
<dbReference type="AlphaFoldDB" id="A0A644UEC4"/>
<protein>
    <recommendedName>
        <fullName evidence="6">4Fe-4S ferredoxin-type domain-containing protein</fullName>
    </recommendedName>
</protein>
<dbReference type="PROSITE" id="PS51379">
    <property type="entry name" value="4FE4S_FER_2"/>
    <property type="match status" value="3"/>
</dbReference>
<dbReference type="InterPro" id="IPR017900">
    <property type="entry name" value="4Fe4S_Fe_S_CS"/>
</dbReference>
<dbReference type="InterPro" id="IPR050954">
    <property type="entry name" value="ET_IronSulfur_Cluster-Binding"/>
</dbReference>
<evidence type="ECO:0000313" key="7">
    <source>
        <dbReference type="EMBL" id="MPL77336.1"/>
    </source>
</evidence>
<organism evidence="7">
    <name type="scientific">bioreactor metagenome</name>
    <dbReference type="NCBI Taxonomy" id="1076179"/>
    <lineage>
        <taxon>unclassified sequences</taxon>
        <taxon>metagenomes</taxon>
        <taxon>ecological metagenomes</taxon>
    </lineage>
</organism>
<dbReference type="CDD" id="cd10551">
    <property type="entry name" value="PsrB"/>
    <property type="match status" value="1"/>
</dbReference>
<keyword evidence="1" id="KW-0004">4Fe-4S</keyword>
<feature type="domain" description="4Fe-4S ferredoxin-type" evidence="6">
    <location>
        <begin position="93"/>
        <end position="123"/>
    </location>
</feature>
<sequence length="312" mass="34760">MKDKRKQGNSRSTPPPTRRDFIKSSGGVLGLAAIIKLDEGTQNFKAAVAPPSVASFPPEETTFLPSPVKEDPLIRMQEDLRRAMQKPAAERHWSMVINLRKCVGCHACTEACISENKLPPGVIYRFVMDEEMGQYPNVSRRFTPRPCMHCDNPPCTKVCPVGATFKQPDGIVVIDYHRCIGCRFCIVACPYVARTMDYGDNYLEDEPEDSGLVLGYEQGGVWQSAPSFEYGYQHSRTPKRDSPIGNARKCHFCLHRLEKGMLPACVTTCIGRVNYFGDANDPDSLVSELIANPGIIQLKSELGTDPSVYYLF</sequence>
<dbReference type="EMBL" id="VSSQ01000106">
    <property type="protein sequence ID" value="MPL77336.1"/>
    <property type="molecule type" value="Genomic_DNA"/>
</dbReference>
<gene>
    <name evidence="7" type="ORF">SDC9_23191</name>
</gene>
<proteinExistence type="predicted"/>
<feature type="region of interest" description="Disordered" evidence="5">
    <location>
        <begin position="1"/>
        <end position="22"/>
    </location>
</feature>
<dbReference type="SUPFAM" id="SSF54862">
    <property type="entry name" value="4Fe-4S ferredoxins"/>
    <property type="match status" value="1"/>
</dbReference>
<name>A0A644UEC4_9ZZZZ</name>
<evidence type="ECO:0000256" key="1">
    <source>
        <dbReference type="ARBA" id="ARBA00022485"/>
    </source>
</evidence>
<evidence type="ECO:0000256" key="3">
    <source>
        <dbReference type="ARBA" id="ARBA00023004"/>
    </source>
</evidence>
<keyword evidence="3" id="KW-0408">Iron</keyword>
<feature type="domain" description="4Fe-4S ferredoxin-type" evidence="6">
    <location>
        <begin position="170"/>
        <end position="199"/>
    </location>
</feature>